<dbReference type="InterPro" id="IPR021856">
    <property type="entry name" value="DUF3465"/>
</dbReference>
<sequence length="135" mass="15277">MKLTLILLVCSVVLIGVSKSKLVAAQGILVSGNQVAMMYEEQVQHAIVEGAGTIIEILQNKPQQRFIVRLANSQIIHIVHDTELAAPITELREGDIIEFRGKYEWTEEGGRLTHTYFDNNEEQSGWLRYHGELFQ</sequence>
<dbReference type="RefSeq" id="WP_368380267.1">
    <property type="nucleotide sequence ID" value="NZ_JBFRYA010000002.1"/>
</dbReference>
<evidence type="ECO:0000313" key="1">
    <source>
        <dbReference type="EMBL" id="MEX1667968.1"/>
    </source>
</evidence>
<proteinExistence type="predicted"/>
<organism evidence="1 2">
    <name type="scientific">Zhongshania guokunii</name>
    <dbReference type="NCBI Taxonomy" id="641783"/>
    <lineage>
        <taxon>Bacteria</taxon>
        <taxon>Pseudomonadati</taxon>
        <taxon>Pseudomonadota</taxon>
        <taxon>Gammaproteobacteria</taxon>
        <taxon>Cellvibrionales</taxon>
        <taxon>Spongiibacteraceae</taxon>
        <taxon>Zhongshania</taxon>
    </lineage>
</organism>
<dbReference type="Proteomes" id="UP001557485">
    <property type="component" value="Unassembled WGS sequence"/>
</dbReference>
<reference evidence="1 2" key="1">
    <citation type="journal article" date="2011" name="Int. J. Syst. Evol. Microbiol.">
        <title>Zhongshania antarctica gen. nov., sp. nov. and Zhongshania guokunii sp. nov., gammaproteobacteria respectively isolated from coastal attached (fast) ice and surface seawater of the Antarctic.</title>
        <authorList>
            <person name="Li H.J."/>
            <person name="Zhang X.Y."/>
            <person name="Chen C.X."/>
            <person name="Zhang Y.J."/>
            <person name="Gao Z.M."/>
            <person name="Yu Y."/>
            <person name="Chen X.L."/>
            <person name="Chen B."/>
            <person name="Zhang Y.Z."/>
        </authorList>
    </citation>
    <scope>NUCLEOTIDE SEQUENCE [LARGE SCALE GENOMIC DNA]</scope>
    <source>
        <strain evidence="1 2">ZS6-22T</strain>
    </source>
</reference>
<dbReference type="EMBL" id="JBFRYA010000002">
    <property type="protein sequence ID" value="MEX1667968.1"/>
    <property type="molecule type" value="Genomic_DNA"/>
</dbReference>
<comment type="caution">
    <text evidence="1">The sequence shown here is derived from an EMBL/GenBank/DDBJ whole genome shotgun (WGS) entry which is preliminary data.</text>
</comment>
<accession>A0ABV3U2C0</accession>
<evidence type="ECO:0000313" key="2">
    <source>
        <dbReference type="Proteomes" id="UP001557485"/>
    </source>
</evidence>
<protein>
    <submittedName>
        <fullName evidence="1">DUF3465 domain-containing protein</fullName>
    </submittedName>
</protein>
<dbReference type="Pfam" id="PF11948">
    <property type="entry name" value="DUF3465"/>
    <property type="match status" value="1"/>
</dbReference>
<gene>
    <name evidence="1" type="ORF">AB4876_03540</name>
</gene>
<keyword evidence="2" id="KW-1185">Reference proteome</keyword>
<name>A0ABV3U2C0_9GAMM</name>